<proteinExistence type="predicted"/>
<dbReference type="GO" id="GO:0000977">
    <property type="term" value="F:RNA polymerase II transcription regulatory region sequence-specific DNA binding"/>
    <property type="evidence" value="ECO:0007669"/>
    <property type="project" value="TreeGrafter"/>
</dbReference>
<accession>A0A484B2J0</accession>
<dbReference type="GO" id="GO:0005634">
    <property type="term" value="C:nucleus"/>
    <property type="evidence" value="ECO:0007669"/>
    <property type="project" value="TreeGrafter"/>
</dbReference>
<dbReference type="GO" id="GO:0005737">
    <property type="term" value="C:cytoplasm"/>
    <property type="evidence" value="ECO:0007669"/>
    <property type="project" value="TreeGrafter"/>
</dbReference>
<evidence type="ECO:0000313" key="3">
    <source>
        <dbReference type="Proteomes" id="UP000295192"/>
    </source>
</evidence>
<reference evidence="2 3" key="1">
    <citation type="journal article" date="2019" name="J. Hered.">
        <title>An Improved Genome Assembly for Drosophila navojoa, the Basal Species in the mojavensis Cluster.</title>
        <authorList>
            <person name="Vanderlinde T."/>
            <person name="Dupim E.G."/>
            <person name="Nazario-Yepiz N.O."/>
            <person name="Carvalho A.B."/>
        </authorList>
    </citation>
    <scope>NUCLEOTIDE SEQUENCE [LARGE SCALE GENOMIC DNA]</scope>
    <source>
        <strain evidence="2">Navoj_Jal97</strain>
        <tissue evidence="2">Whole organism</tissue>
    </source>
</reference>
<organism evidence="2 3">
    <name type="scientific">Drosophila navojoa</name>
    <name type="common">Fruit fly</name>
    <dbReference type="NCBI Taxonomy" id="7232"/>
    <lineage>
        <taxon>Eukaryota</taxon>
        <taxon>Metazoa</taxon>
        <taxon>Ecdysozoa</taxon>
        <taxon>Arthropoda</taxon>
        <taxon>Hexapoda</taxon>
        <taxon>Insecta</taxon>
        <taxon>Pterygota</taxon>
        <taxon>Neoptera</taxon>
        <taxon>Endopterygota</taxon>
        <taxon>Diptera</taxon>
        <taxon>Brachycera</taxon>
        <taxon>Muscomorpha</taxon>
        <taxon>Ephydroidea</taxon>
        <taxon>Drosophilidae</taxon>
        <taxon>Drosophila</taxon>
    </lineage>
</organism>
<feature type="region of interest" description="Disordered" evidence="1">
    <location>
        <begin position="243"/>
        <end position="333"/>
    </location>
</feature>
<feature type="region of interest" description="Disordered" evidence="1">
    <location>
        <begin position="371"/>
        <end position="429"/>
    </location>
</feature>
<feature type="compositionally biased region" description="Low complexity" evidence="1">
    <location>
        <begin position="287"/>
        <end position="298"/>
    </location>
</feature>
<feature type="compositionally biased region" description="Polar residues" evidence="1">
    <location>
        <begin position="243"/>
        <end position="261"/>
    </location>
</feature>
<dbReference type="OMA" id="DISIWQI"/>
<dbReference type="PANTHER" id="PTHR22437:SF0">
    <property type="entry name" value="FI21431P1"/>
    <property type="match status" value="1"/>
</dbReference>
<keyword evidence="3" id="KW-1185">Reference proteome</keyword>
<feature type="compositionally biased region" description="Polar residues" evidence="1">
    <location>
        <begin position="377"/>
        <end position="409"/>
    </location>
</feature>
<dbReference type="PANTHER" id="PTHR22437">
    <property type="entry name" value="WINGED HELIX DOMAIN-CONTAINING PROTEIN"/>
    <property type="match status" value="1"/>
</dbReference>
<dbReference type="OrthoDB" id="7840152at2759"/>
<dbReference type="EMBL" id="LSRL02000185">
    <property type="protein sequence ID" value="TDG42973.1"/>
    <property type="molecule type" value="Genomic_DNA"/>
</dbReference>
<dbReference type="AlphaFoldDB" id="A0A484B2J0"/>
<protein>
    <submittedName>
        <fullName evidence="2">Uncharacterized protein</fullName>
    </submittedName>
</protein>
<dbReference type="Proteomes" id="UP000295192">
    <property type="component" value="Unassembled WGS sequence"/>
</dbReference>
<dbReference type="InterPro" id="IPR040126">
    <property type="entry name" value="STOX1/2"/>
</dbReference>
<evidence type="ECO:0000313" key="2">
    <source>
        <dbReference type="EMBL" id="TDG42973.1"/>
    </source>
</evidence>
<dbReference type="GO" id="GO:0006357">
    <property type="term" value="P:regulation of transcription by RNA polymerase II"/>
    <property type="evidence" value="ECO:0007669"/>
    <property type="project" value="InterPro"/>
</dbReference>
<evidence type="ECO:0000256" key="1">
    <source>
        <dbReference type="SAM" id="MobiDB-lite"/>
    </source>
</evidence>
<feature type="compositionally biased region" description="Low complexity" evidence="1">
    <location>
        <begin position="410"/>
        <end position="419"/>
    </location>
</feature>
<dbReference type="STRING" id="7232.A0A484B2J0"/>
<comment type="caution">
    <text evidence="2">The sequence shown here is derived from an EMBL/GenBank/DDBJ whole genome shotgun (WGS) entry which is preliminary data.</text>
</comment>
<sequence>MGTKSPGGPQRCRLILQRCLAIQLSKPGHTPEDFWMYDSGYMIFQNFLAANAQCWWNAPLTAATRALKYAGHVAPGMLLVTAEPCALEVLRGAFARSVLKPPATYIISSVEEVQKLSQQQKNCRRLLIKQAEEMEERRKERFKRWQNLSELRWLMYEEQRKYNEKCGQQAADISIWQILSMAQHELEQELNISNLLGSCPRFPSPMSIMNTYRESGGTNNVLDPVASVIMGLGCSSALNATQRNVGRQSGESMTPFVSRQLSGDGRTPVTDQALPREEPTSLESGQLSEVELSPSESSQWLSEELTPHASMEKLTLPEGRQLSGKESRRPSLKHLTADILTRIESELFSEKKPSRVTSHQLSREELSRLASGRLTPVTDQKLQSQLSGADSSGHNTLVNGDSSAKSVIQLSRSSRPLDSSESDDEQTNGLLSTDEFVGIRCELRKIQRSTRRCDEMINMLFAEYLAPMTQDETSAD</sequence>
<gene>
    <name evidence="2" type="ORF">AWZ03_010600</name>
</gene>
<name>A0A484B2J0_DRONA</name>